<dbReference type="CDD" id="cd07503">
    <property type="entry name" value="HAD_HisB-N"/>
    <property type="match status" value="1"/>
</dbReference>
<feature type="active site" description="Nucleophile" evidence="15">
    <location>
        <position position="7"/>
    </location>
</feature>
<evidence type="ECO:0000256" key="2">
    <source>
        <dbReference type="ARBA" id="ARBA00001946"/>
    </source>
</evidence>
<comment type="cofactor">
    <cofactor evidence="2 17">
        <name>Mg(2+)</name>
        <dbReference type="ChEBI" id="CHEBI:18420"/>
    </cofactor>
</comment>
<dbReference type="EC" id="3.1.3.-" evidence="14"/>
<accession>A0A1Y1QH29</accession>
<evidence type="ECO:0000256" key="10">
    <source>
        <dbReference type="ARBA" id="ARBA00022833"/>
    </source>
</evidence>
<evidence type="ECO:0000256" key="1">
    <source>
        <dbReference type="ARBA" id="ARBA00001226"/>
    </source>
</evidence>
<protein>
    <recommendedName>
        <fullName evidence="14">D,D-heptose 1,7-bisphosphate phosphatase</fullName>
        <ecNumber evidence="14">3.1.3.-</ecNumber>
    </recommendedName>
</protein>
<feature type="site" description="Stabilizes the phosphoryl group" evidence="16">
    <location>
        <position position="101"/>
    </location>
</feature>
<evidence type="ECO:0000256" key="4">
    <source>
        <dbReference type="ARBA" id="ARBA00004496"/>
    </source>
</evidence>
<evidence type="ECO:0000256" key="14">
    <source>
        <dbReference type="PIRNR" id="PIRNR004682"/>
    </source>
</evidence>
<proteinExistence type="inferred from homology"/>
<evidence type="ECO:0000256" key="9">
    <source>
        <dbReference type="ARBA" id="ARBA00022801"/>
    </source>
</evidence>
<name>A0A1Y1QH29_9GAMM</name>
<evidence type="ECO:0000256" key="11">
    <source>
        <dbReference type="ARBA" id="ARBA00022842"/>
    </source>
</evidence>
<evidence type="ECO:0000256" key="5">
    <source>
        <dbReference type="ARBA" id="ARBA00004708"/>
    </source>
</evidence>
<reference evidence="18 19" key="1">
    <citation type="submission" date="2017-01" db="EMBL/GenBank/DDBJ databases">
        <title>Novel large sulfur bacteria in the metagenomes of groundwater-fed chemosynthetic microbial mats in the Lake Huron basin.</title>
        <authorList>
            <person name="Sharrar A.M."/>
            <person name="Flood B.E."/>
            <person name="Bailey J.V."/>
            <person name="Jones D.S."/>
            <person name="Biddanda B."/>
            <person name="Ruberg S.A."/>
            <person name="Marcus D.N."/>
            <person name="Dick G.J."/>
        </authorList>
    </citation>
    <scope>NUCLEOTIDE SEQUENCE [LARGE SCALE GENOMIC DNA]</scope>
    <source>
        <strain evidence="18">A8</strain>
    </source>
</reference>
<dbReference type="Gene3D" id="3.40.50.1000">
    <property type="entry name" value="HAD superfamily/HAD-like"/>
    <property type="match status" value="1"/>
</dbReference>
<evidence type="ECO:0000313" key="19">
    <source>
        <dbReference type="Proteomes" id="UP000192491"/>
    </source>
</evidence>
<dbReference type="GO" id="GO:0046872">
    <property type="term" value="F:metal ion binding"/>
    <property type="evidence" value="ECO:0007669"/>
    <property type="project" value="UniProtKB-KW"/>
</dbReference>
<dbReference type="NCBIfam" id="NF006506">
    <property type="entry name" value="PRK08942.1"/>
    <property type="match status" value="1"/>
</dbReference>
<dbReference type="Pfam" id="PF13242">
    <property type="entry name" value="Hydrolase_like"/>
    <property type="match status" value="1"/>
</dbReference>
<keyword evidence="12 14" id="KW-0119">Carbohydrate metabolism</keyword>
<evidence type="ECO:0000313" key="18">
    <source>
        <dbReference type="EMBL" id="OQX05132.1"/>
    </source>
</evidence>
<keyword evidence="11 17" id="KW-0460">Magnesium</keyword>
<organism evidence="18 19">
    <name type="scientific">Thiothrix lacustris</name>
    <dbReference type="NCBI Taxonomy" id="525917"/>
    <lineage>
        <taxon>Bacteria</taxon>
        <taxon>Pseudomonadati</taxon>
        <taxon>Pseudomonadota</taxon>
        <taxon>Gammaproteobacteria</taxon>
        <taxon>Thiotrichales</taxon>
        <taxon>Thiotrichaceae</taxon>
        <taxon>Thiothrix</taxon>
    </lineage>
</organism>
<keyword evidence="10 17" id="KW-0862">Zinc</keyword>
<dbReference type="NCBIfam" id="TIGR01662">
    <property type="entry name" value="HAD-SF-IIIA"/>
    <property type="match status" value="1"/>
</dbReference>
<feature type="active site" description="Proton donor" evidence="15">
    <location>
        <position position="9"/>
    </location>
</feature>
<dbReference type="InterPro" id="IPR006549">
    <property type="entry name" value="HAD-SF_hydro_IIIA"/>
</dbReference>
<evidence type="ECO:0000256" key="8">
    <source>
        <dbReference type="ARBA" id="ARBA00022723"/>
    </source>
</evidence>
<dbReference type="InterPro" id="IPR023214">
    <property type="entry name" value="HAD_sf"/>
</dbReference>
<dbReference type="AlphaFoldDB" id="A0A1Y1QH29"/>
<comment type="similarity">
    <text evidence="13 14">Belongs to the gmhB family.</text>
</comment>
<evidence type="ECO:0000256" key="3">
    <source>
        <dbReference type="ARBA" id="ARBA00001947"/>
    </source>
</evidence>
<dbReference type="NCBIfam" id="TIGR01656">
    <property type="entry name" value="Histidinol-ppas"/>
    <property type="match status" value="1"/>
</dbReference>
<dbReference type="GO" id="GO:0005975">
    <property type="term" value="P:carbohydrate metabolic process"/>
    <property type="evidence" value="ECO:0007669"/>
    <property type="project" value="InterPro"/>
</dbReference>
<dbReference type="InterPro" id="IPR004446">
    <property type="entry name" value="Heptose_bisP_phosphatase"/>
</dbReference>
<keyword evidence="7 14" id="KW-0963">Cytoplasm</keyword>
<dbReference type="InterPro" id="IPR006543">
    <property type="entry name" value="Histidinol-phos"/>
</dbReference>
<comment type="subunit">
    <text evidence="6">Monomer.</text>
</comment>
<dbReference type="GO" id="GO:0034200">
    <property type="term" value="F:D-glycero-beta-D-manno-heptose 1,7-bisphosphate 7-phosphatase activity"/>
    <property type="evidence" value="ECO:0007669"/>
    <property type="project" value="UniProtKB-EC"/>
</dbReference>
<dbReference type="SUPFAM" id="SSF56784">
    <property type="entry name" value="HAD-like"/>
    <property type="match status" value="1"/>
</dbReference>
<dbReference type="Proteomes" id="UP000192491">
    <property type="component" value="Unassembled WGS sequence"/>
</dbReference>
<keyword evidence="9 14" id="KW-0378">Hydrolase</keyword>
<comment type="catalytic activity">
    <reaction evidence="1">
        <text>D-glycero-beta-D-manno-heptose 1,7-bisphosphate + H2O = D-glycero-beta-D-manno-heptose 1-phosphate + phosphate</text>
        <dbReference type="Rhea" id="RHEA:28518"/>
        <dbReference type="ChEBI" id="CHEBI:15377"/>
        <dbReference type="ChEBI" id="CHEBI:43474"/>
        <dbReference type="ChEBI" id="CHEBI:60208"/>
        <dbReference type="ChEBI" id="CHEBI:61593"/>
        <dbReference type="EC" id="3.1.3.82"/>
    </reaction>
</comment>
<feature type="binding site" evidence="17">
    <location>
        <position position="97"/>
    </location>
    <ligand>
        <name>Zn(2+)</name>
        <dbReference type="ChEBI" id="CHEBI:29105"/>
    </ligand>
</feature>
<dbReference type="EMBL" id="MTEJ01000304">
    <property type="protein sequence ID" value="OQX05132.1"/>
    <property type="molecule type" value="Genomic_DNA"/>
</dbReference>
<feature type="binding site" evidence="17">
    <location>
        <position position="89"/>
    </location>
    <ligand>
        <name>Zn(2+)</name>
        <dbReference type="ChEBI" id="CHEBI:29105"/>
    </ligand>
</feature>
<keyword evidence="8 17" id="KW-0479">Metal-binding</keyword>
<dbReference type="InterPro" id="IPR036412">
    <property type="entry name" value="HAD-like_sf"/>
</dbReference>
<evidence type="ECO:0000256" key="12">
    <source>
        <dbReference type="ARBA" id="ARBA00023277"/>
    </source>
</evidence>
<dbReference type="FunFam" id="3.40.50.1000:FF:000168">
    <property type="entry name" value="D,D-heptose 1,7-bisphosphate phosphatase"/>
    <property type="match status" value="1"/>
</dbReference>
<comment type="pathway">
    <text evidence="5">Nucleotide-sugar biosynthesis; ADP-L-glycero-beta-D-manno-heptose biosynthesis; ADP-L-glycero-beta-D-manno-heptose from D-glycero-beta-D-manno-heptose 7-phosphate: step 2/4.</text>
</comment>
<dbReference type="PANTHER" id="PTHR42891">
    <property type="entry name" value="D-GLYCERO-BETA-D-MANNO-HEPTOSE-1,7-BISPHOSPHATE 7-PHOSPHATASE"/>
    <property type="match status" value="1"/>
</dbReference>
<dbReference type="PIRSF" id="PIRSF004682">
    <property type="entry name" value="GmhB"/>
    <property type="match status" value="1"/>
</dbReference>
<feature type="site" description="Contributes to substrate recognition" evidence="16">
    <location>
        <position position="100"/>
    </location>
</feature>
<evidence type="ECO:0000256" key="17">
    <source>
        <dbReference type="PIRSR" id="PIRSR004682-4"/>
    </source>
</evidence>
<feature type="binding site" evidence="17">
    <location>
        <position position="126"/>
    </location>
    <ligand>
        <name>Mg(2+)</name>
        <dbReference type="ChEBI" id="CHEBI:18420"/>
    </ligand>
</feature>
<evidence type="ECO:0000256" key="16">
    <source>
        <dbReference type="PIRSR" id="PIRSR004682-3"/>
    </source>
</evidence>
<evidence type="ECO:0000256" key="6">
    <source>
        <dbReference type="ARBA" id="ARBA00011245"/>
    </source>
</evidence>
<feature type="binding site" evidence="17">
    <location>
        <position position="99"/>
    </location>
    <ligand>
        <name>Zn(2+)</name>
        <dbReference type="ChEBI" id="CHEBI:29105"/>
    </ligand>
</feature>
<gene>
    <name evidence="18" type="ORF">BWK73_34390</name>
</gene>
<comment type="cofactor">
    <cofactor evidence="3 17">
        <name>Zn(2+)</name>
        <dbReference type="ChEBI" id="CHEBI:29105"/>
    </cofactor>
</comment>
<dbReference type="STRING" id="1123401.GCA_000621325_01363"/>
<evidence type="ECO:0000256" key="15">
    <source>
        <dbReference type="PIRSR" id="PIRSR004682-1"/>
    </source>
</evidence>
<dbReference type="PANTHER" id="PTHR42891:SF1">
    <property type="entry name" value="D-GLYCERO-BETA-D-MANNO-HEPTOSE-1,7-BISPHOSPHATE 7-PHOSPHATASE"/>
    <property type="match status" value="1"/>
</dbReference>
<evidence type="ECO:0000256" key="13">
    <source>
        <dbReference type="ARBA" id="ARBA00061616"/>
    </source>
</evidence>
<comment type="subcellular location">
    <subcellularLocation>
        <location evidence="4 14">Cytoplasm</location>
    </subcellularLocation>
</comment>
<feature type="site" description="Stabilizes the phosphoryl group" evidence="16">
    <location>
        <position position="50"/>
    </location>
</feature>
<feature type="binding site" evidence="17">
    <location>
        <position position="7"/>
    </location>
    <ligand>
        <name>Mg(2+)</name>
        <dbReference type="ChEBI" id="CHEBI:18420"/>
    </ligand>
</feature>
<feature type="binding site" evidence="17">
    <location>
        <position position="91"/>
    </location>
    <ligand>
        <name>Zn(2+)</name>
        <dbReference type="ChEBI" id="CHEBI:29105"/>
    </ligand>
</feature>
<sequence length="181" mass="19389">MKLIILDRDGVINEDSDAFIKTVDEWVPIHGSIEAMARLYHAGYTLAIATNQSGIARGYYDIATLDAMHAKLRQLLAAHGGEVTYIAYCPHLSSDHCDCRKPKPGMLLSIAAHFGINPAQAQVVGDSLRDWQAAAAVGARYAQVRTGKGLRTLADGKLPAAIPVFDNLADYADSLLGSTPA</sequence>
<evidence type="ECO:0000256" key="7">
    <source>
        <dbReference type="ARBA" id="ARBA00022490"/>
    </source>
</evidence>
<comment type="caution">
    <text evidence="18">The sequence shown here is derived from an EMBL/GenBank/DDBJ whole genome shotgun (WGS) entry which is preliminary data.</text>
</comment>
<dbReference type="GO" id="GO:0005737">
    <property type="term" value="C:cytoplasm"/>
    <property type="evidence" value="ECO:0007669"/>
    <property type="project" value="UniProtKB-SubCell"/>
</dbReference>
<feature type="binding site" evidence="17">
    <location>
        <position position="9"/>
    </location>
    <ligand>
        <name>Mg(2+)</name>
        <dbReference type="ChEBI" id="CHEBI:18420"/>
    </ligand>
</feature>